<dbReference type="InterPro" id="IPR024165">
    <property type="entry name" value="Kan/Strep_kinase"/>
</dbReference>
<feature type="region of interest" description="Disordered" evidence="10">
    <location>
        <begin position="1"/>
        <end position="23"/>
    </location>
</feature>
<feature type="active site" description="Proton acceptor" evidence="8">
    <location>
        <position position="189"/>
    </location>
</feature>
<keyword evidence="2 7" id="KW-0808">Transferase</keyword>
<dbReference type="InterPro" id="IPR002575">
    <property type="entry name" value="Aminoglycoside_PTrfase"/>
</dbReference>
<dbReference type="SUPFAM" id="SSF56112">
    <property type="entry name" value="Protein kinase-like (PK-like)"/>
    <property type="match status" value="1"/>
</dbReference>
<keyword evidence="13" id="KW-1185">Reference proteome</keyword>
<evidence type="ECO:0000256" key="7">
    <source>
        <dbReference type="PIRNR" id="PIRNR000706"/>
    </source>
</evidence>
<keyword evidence="3 7" id="KW-0547">Nucleotide-binding</keyword>
<comment type="similarity">
    <text evidence="1 7">Belongs to the aminoglycoside phosphotransferase family.</text>
</comment>
<keyword evidence="4 7" id="KW-0418">Kinase</keyword>
<dbReference type="RefSeq" id="WP_211042661.1">
    <property type="nucleotide sequence ID" value="NZ_JAELVF020000001.1"/>
</dbReference>
<reference evidence="12" key="1">
    <citation type="submission" date="2021-06" db="EMBL/GenBank/DDBJ databases">
        <title>Sequencing of actinobacteria type strains.</title>
        <authorList>
            <person name="Nguyen G.-S."/>
            <person name="Wentzel A."/>
        </authorList>
    </citation>
    <scope>NUCLEOTIDE SEQUENCE</scope>
    <source>
        <strain evidence="12">P38-E01</strain>
    </source>
</reference>
<evidence type="ECO:0000256" key="1">
    <source>
        <dbReference type="ARBA" id="ARBA00006219"/>
    </source>
</evidence>
<evidence type="ECO:0000256" key="3">
    <source>
        <dbReference type="ARBA" id="ARBA00022741"/>
    </source>
</evidence>
<dbReference type="PIRSF" id="PIRSF000706">
    <property type="entry name" value="Kanamycin_kin"/>
    <property type="match status" value="1"/>
</dbReference>
<keyword evidence="9" id="KW-0479">Metal-binding</keyword>
<evidence type="ECO:0000259" key="11">
    <source>
        <dbReference type="Pfam" id="PF01636"/>
    </source>
</evidence>
<dbReference type="NCBIfam" id="NF032896">
    <property type="entry name" value="APH_3pp"/>
    <property type="match status" value="1"/>
</dbReference>
<dbReference type="InterPro" id="IPR011009">
    <property type="entry name" value="Kinase-like_dom_sf"/>
</dbReference>
<dbReference type="Proteomes" id="UP000694501">
    <property type="component" value="Unassembled WGS sequence"/>
</dbReference>
<name>A0A949JG58_9ACTN</name>
<dbReference type="AlphaFoldDB" id="A0A949JG58"/>
<dbReference type="GO" id="GO:0005524">
    <property type="term" value="F:ATP binding"/>
    <property type="evidence" value="ECO:0007669"/>
    <property type="project" value="UniProtKB-KW"/>
</dbReference>
<dbReference type="GO" id="GO:0016773">
    <property type="term" value="F:phosphotransferase activity, alcohol group as acceptor"/>
    <property type="evidence" value="ECO:0007669"/>
    <property type="project" value="InterPro"/>
</dbReference>
<proteinExistence type="inferred from homology"/>
<dbReference type="Gene3D" id="3.30.200.20">
    <property type="entry name" value="Phosphorylase Kinase, domain 1"/>
    <property type="match status" value="1"/>
</dbReference>
<comment type="caution">
    <text evidence="12">The sequence shown here is derived from an EMBL/GenBank/DDBJ whole genome shotgun (WGS) entry which is preliminary data.</text>
</comment>
<sequence length="271" mass="29490">MNEDRGPLPLPLPGRAGEEWERVEAGESGARVLRSTKGDRYAKCVPPSSAAELEGERDRLVWLGSQDVPGPRVLDWRSGDTGACLVTSAVAGVTADRLSARELNGAWAGIADTVRGLHGLPAAECPFRRSLETVVDLAAEVVGRDAVNPDFLPVEQQRSPPRELLARIRRELPERLAQETADTVVCHGDLCLPNIVVDPRSLTVSGLIDLGRLGTADRHSDLALLLANSRETWPDEGRAADADRAFADRYGLVPDPERLRFHLHLDPLTWG</sequence>
<evidence type="ECO:0000256" key="8">
    <source>
        <dbReference type="PIRSR" id="PIRSR000706-1"/>
    </source>
</evidence>
<protein>
    <submittedName>
        <fullName evidence="12">APH(3'') family aminoglycoside O-phosphotransferase</fullName>
    </submittedName>
</protein>
<keyword evidence="5 7" id="KW-0067">ATP-binding</keyword>
<evidence type="ECO:0000313" key="12">
    <source>
        <dbReference type="EMBL" id="MBU7597914.1"/>
    </source>
</evidence>
<organism evidence="12 13">
    <name type="scientific">Streptomyces tardus</name>
    <dbReference type="NCBI Taxonomy" id="2780544"/>
    <lineage>
        <taxon>Bacteria</taxon>
        <taxon>Bacillati</taxon>
        <taxon>Actinomycetota</taxon>
        <taxon>Actinomycetes</taxon>
        <taxon>Kitasatosporales</taxon>
        <taxon>Streptomycetaceae</taxon>
        <taxon>Streptomyces</taxon>
    </lineage>
</organism>
<accession>A0A949JG58</accession>
<dbReference type="Gene3D" id="3.90.1200.10">
    <property type="match status" value="1"/>
</dbReference>
<feature type="domain" description="Aminoglycoside phosphotransferase" evidence="11">
    <location>
        <begin position="20"/>
        <end position="261"/>
    </location>
</feature>
<evidence type="ECO:0000256" key="2">
    <source>
        <dbReference type="ARBA" id="ARBA00022679"/>
    </source>
</evidence>
<evidence type="ECO:0000256" key="10">
    <source>
        <dbReference type="SAM" id="MobiDB-lite"/>
    </source>
</evidence>
<gene>
    <name evidence="12" type="ORF">JGS22_009865</name>
</gene>
<dbReference type="PANTHER" id="PTHR21310:SF41">
    <property type="entry name" value="3'-PHOSPHOTRANSFERASE, PUTATIVE-RELATED"/>
    <property type="match status" value="1"/>
</dbReference>
<dbReference type="GO" id="GO:0016301">
    <property type="term" value="F:kinase activity"/>
    <property type="evidence" value="ECO:0007669"/>
    <property type="project" value="UniProtKB-KW"/>
</dbReference>
<keyword evidence="9" id="KW-0460">Magnesium</keyword>
<evidence type="ECO:0000313" key="13">
    <source>
        <dbReference type="Proteomes" id="UP000694501"/>
    </source>
</evidence>
<evidence type="ECO:0000256" key="9">
    <source>
        <dbReference type="PIRSR" id="PIRSR000706-2"/>
    </source>
</evidence>
<feature type="binding site" evidence="9">
    <location>
        <position position="194"/>
    </location>
    <ligand>
        <name>Mg(2+)</name>
        <dbReference type="ChEBI" id="CHEBI:18420"/>
    </ligand>
</feature>
<dbReference type="CDD" id="cd05150">
    <property type="entry name" value="APH"/>
    <property type="match status" value="1"/>
</dbReference>
<feature type="binding site" evidence="9">
    <location>
        <position position="209"/>
    </location>
    <ligand>
        <name>Mg(2+)</name>
        <dbReference type="ChEBI" id="CHEBI:18420"/>
    </ligand>
</feature>
<dbReference type="InterPro" id="IPR051678">
    <property type="entry name" value="AGP_Transferase"/>
</dbReference>
<dbReference type="GO" id="GO:0046872">
    <property type="term" value="F:metal ion binding"/>
    <property type="evidence" value="ECO:0007669"/>
    <property type="project" value="UniProtKB-KW"/>
</dbReference>
<dbReference type="EMBL" id="JAELVF020000001">
    <property type="protein sequence ID" value="MBU7597914.1"/>
    <property type="molecule type" value="Genomic_DNA"/>
</dbReference>
<evidence type="ECO:0000256" key="5">
    <source>
        <dbReference type="ARBA" id="ARBA00022840"/>
    </source>
</evidence>
<evidence type="ECO:0000256" key="4">
    <source>
        <dbReference type="ARBA" id="ARBA00022777"/>
    </source>
</evidence>
<dbReference type="Pfam" id="PF01636">
    <property type="entry name" value="APH"/>
    <property type="match status" value="1"/>
</dbReference>
<keyword evidence="6 7" id="KW-0046">Antibiotic resistance</keyword>
<evidence type="ECO:0000256" key="6">
    <source>
        <dbReference type="ARBA" id="ARBA00023251"/>
    </source>
</evidence>
<dbReference type="PANTHER" id="PTHR21310">
    <property type="entry name" value="AMINOGLYCOSIDE PHOSPHOTRANSFERASE-RELATED-RELATED"/>
    <property type="match status" value="1"/>
</dbReference>
<dbReference type="GO" id="GO:0046677">
    <property type="term" value="P:response to antibiotic"/>
    <property type="evidence" value="ECO:0007669"/>
    <property type="project" value="UniProtKB-KW"/>
</dbReference>